<dbReference type="AlphaFoldDB" id="A0A8C6UD71"/>
<dbReference type="Gene3D" id="3.90.1640.10">
    <property type="entry name" value="inorganic pyrophosphatase (n-terminal core)"/>
    <property type="match status" value="1"/>
</dbReference>
<dbReference type="Ensembl" id="ENSNMLT00000037255.1">
    <property type="protein sequence ID" value="ENSNMLP00000033441.1"/>
    <property type="gene ID" value="ENSNMLG00000020884.1"/>
</dbReference>
<dbReference type="GO" id="GO:0005737">
    <property type="term" value="C:cytoplasm"/>
    <property type="evidence" value="ECO:0007669"/>
    <property type="project" value="InterPro"/>
</dbReference>
<dbReference type="Gene3D" id="3.10.310.20">
    <property type="entry name" value="DHHA2 domain"/>
    <property type="match status" value="1"/>
</dbReference>
<dbReference type="InterPro" id="IPR038763">
    <property type="entry name" value="DHH_sf"/>
</dbReference>
<accession>A0A8C6UD71</accession>
<evidence type="ECO:0000313" key="3">
    <source>
        <dbReference type="Ensembl" id="ENSNMLP00000033441.1"/>
    </source>
</evidence>
<dbReference type="PANTHER" id="PTHR12112">
    <property type="entry name" value="BNIP - RELATED"/>
    <property type="match status" value="1"/>
</dbReference>
<evidence type="ECO:0000313" key="4">
    <source>
        <dbReference type="Proteomes" id="UP000694523"/>
    </source>
</evidence>
<comment type="similarity">
    <text evidence="1">Belongs to the PPase class C family. Prune subfamily.</text>
</comment>
<dbReference type="Pfam" id="PF02833">
    <property type="entry name" value="DHHA2"/>
    <property type="match status" value="1"/>
</dbReference>
<reference evidence="3" key="1">
    <citation type="submission" date="2025-08" db="UniProtKB">
        <authorList>
            <consortium name="Ensembl"/>
        </authorList>
    </citation>
    <scope>IDENTIFICATION</scope>
</reference>
<dbReference type="SMART" id="SM01131">
    <property type="entry name" value="DHHA2"/>
    <property type="match status" value="1"/>
</dbReference>
<evidence type="ECO:0000256" key="1">
    <source>
        <dbReference type="ARBA" id="ARBA00010331"/>
    </source>
</evidence>
<proteinExistence type="inferred from homology"/>
<dbReference type="SUPFAM" id="SSF64182">
    <property type="entry name" value="DHH phosphoesterases"/>
    <property type="match status" value="1"/>
</dbReference>
<sequence length="363" mass="40100">MVCALVYAYFLHKVWEINHTQRYELVLRSDSVALLSKTGLSPDLLLFRDQLDLRDLQRRGGLRLTLVDHNVLPDSDSDLEGAVVEVIDHHKLERVTSCCPVAVEPVGSCATLVAERVLQGAPQLLDSVVGTLLYGTVLVDCVDMSPDAGKVTPKDSEVLLKLEASVQTLPQRSELFKELQLAKFDVSGLDSEQMLMKDLKSVSGPDMSLGISVLYLPLQDFLVRPGVEAELSAFSQTMGYDSLLLMSISFTESQQPIRELGVFSLRQPIREQVSLYLEHAHNPNLELRPISCSHPHVSAFHQGNTAASRKKLLPLLKDFLLTLEQDVAVPPTPVNSLIEGCPLDQGLDLQDINPEVLYIQVCA</sequence>
<dbReference type="GO" id="GO:0004309">
    <property type="term" value="F:exopolyphosphatase activity"/>
    <property type="evidence" value="ECO:0007669"/>
    <property type="project" value="TreeGrafter"/>
</dbReference>
<dbReference type="PANTHER" id="PTHR12112:SF47">
    <property type="entry name" value="EXOPOLYPHOSPHATASE PRUNE1"/>
    <property type="match status" value="1"/>
</dbReference>
<dbReference type="Proteomes" id="UP000694523">
    <property type="component" value="Unplaced"/>
</dbReference>
<dbReference type="InterPro" id="IPR004097">
    <property type="entry name" value="DHHA2"/>
</dbReference>
<dbReference type="InterPro" id="IPR038222">
    <property type="entry name" value="DHHA2_dom_sf"/>
</dbReference>
<protein>
    <submittedName>
        <fullName evidence="3">Prune exopolyphosphatase</fullName>
    </submittedName>
</protein>
<evidence type="ECO:0000259" key="2">
    <source>
        <dbReference type="SMART" id="SM01131"/>
    </source>
</evidence>
<name>A0A8C6UD71_9GOBI</name>
<feature type="domain" description="DHHA2" evidence="2">
    <location>
        <begin position="176"/>
        <end position="320"/>
    </location>
</feature>
<reference evidence="3" key="2">
    <citation type="submission" date="2025-09" db="UniProtKB">
        <authorList>
            <consortium name="Ensembl"/>
        </authorList>
    </citation>
    <scope>IDENTIFICATION</scope>
</reference>
<organism evidence="3 4">
    <name type="scientific">Neogobius melanostomus</name>
    <name type="common">round goby</name>
    <dbReference type="NCBI Taxonomy" id="47308"/>
    <lineage>
        <taxon>Eukaryota</taxon>
        <taxon>Metazoa</taxon>
        <taxon>Chordata</taxon>
        <taxon>Craniata</taxon>
        <taxon>Vertebrata</taxon>
        <taxon>Euteleostomi</taxon>
        <taxon>Actinopterygii</taxon>
        <taxon>Neopterygii</taxon>
        <taxon>Teleostei</taxon>
        <taxon>Neoteleostei</taxon>
        <taxon>Acanthomorphata</taxon>
        <taxon>Gobiaria</taxon>
        <taxon>Gobiiformes</taxon>
        <taxon>Gobioidei</taxon>
        <taxon>Gobiidae</taxon>
        <taxon>Benthophilinae</taxon>
        <taxon>Neogobiini</taxon>
        <taxon>Neogobius</taxon>
    </lineage>
</organism>
<keyword evidence="4" id="KW-1185">Reference proteome</keyword>